<sequence>MMGRAPSWWETHRNTLETVTPYKDVEVRNGVEEMWEFVNSKQEKVKDEPLGYTAGWHGTGRVYRLRPLVEVPSEEPRLSIHELG</sequence>
<name>A0A9J6FN71_HAELO</name>
<dbReference type="AlphaFoldDB" id="A0A9J6FN71"/>
<evidence type="ECO:0000313" key="1">
    <source>
        <dbReference type="EMBL" id="KAH9363880.1"/>
    </source>
</evidence>
<gene>
    <name evidence="1" type="ORF">HPB48_004105</name>
</gene>
<comment type="caution">
    <text evidence="1">The sequence shown here is derived from an EMBL/GenBank/DDBJ whole genome shotgun (WGS) entry which is preliminary data.</text>
</comment>
<keyword evidence="2" id="KW-1185">Reference proteome</keyword>
<proteinExistence type="predicted"/>
<dbReference type="Proteomes" id="UP000821853">
    <property type="component" value="Chromosome 10"/>
</dbReference>
<protein>
    <submittedName>
        <fullName evidence="1">Uncharacterized protein</fullName>
    </submittedName>
</protein>
<accession>A0A9J6FN71</accession>
<dbReference type="VEuPathDB" id="VectorBase:HLOH_050886"/>
<evidence type="ECO:0000313" key="2">
    <source>
        <dbReference type="Proteomes" id="UP000821853"/>
    </source>
</evidence>
<reference evidence="1 2" key="1">
    <citation type="journal article" date="2020" name="Cell">
        <title>Large-Scale Comparative Analyses of Tick Genomes Elucidate Their Genetic Diversity and Vector Capacities.</title>
        <authorList>
            <consortium name="Tick Genome and Microbiome Consortium (TIGMIC)"/>
            <person name="Jia N."/>
            <person name="Wang J."/>
            <person name="Shi W."/>
            <person name="Du L."/>
            <person name="Sun Y."/>
            <person name="Zhan W."/>
            <person name="Jiang J.F."/>
            <person name="Wang Q."/>
            <person name="Zhang B."/>
            <person name="Ji P."/>
            <person name="Bell-Sakyi L."/>
            <person name="Cui X.M."/>
            <person name="Yuan T.T."/>
            <person name="Jiang B.G."/>
            <person name="Yang W.F."/>
            <person name="Lam T.T."/>
            <person name="Chang Q.C."/>
            <person name="Ding S.J."/>
            <person name="Wang X.J."/>
            <person name="Zhu J.G."/>
            <person name="Ruan X.D."/>
            <person name="Zhao L."/>
            <person name="Wei J.T."/>
            <person name="Ye R.Z."/>
            <person name="Que T.C."/>
            <person name="Du C.H."/>
            <person name="Zhou Y.H."/>
            <person name="Cheng J.X."/>
            <person name="Dai P.F."/>
            <person name="Guo W.B."/>
            <person name="Han X.H."/>
            <person name="Huang E.J."/>
            <person name="Li L.F."/>
            <person name="Wei W."/>
            <person name="Gao Y.C."/>
            <person name="Liu J.Z."/>
            <person name="Shao H.Z."/>
            <person name="Wang X."/>
            <person name="Wang C.C."/>
            <person name="Yang T.C."/>
            <person name="Huo Q.B."/>
            <person name="Li W."/>
            <person name="Chen H.Y."/>
            <person name="Chen S.E."/>
            <person name="Zhou L.G."/>
            <person name="Ni X.B."/>
            <person name="Tian J.H."/>
            <person name="Sheng Y."/>
            <person name="Liu T."/>
            <person name="Pan Y.S."/>
            <person name="Xia L.Y."/>
            <person name="Li J."/>
            <person name="Zhao F."/>
            <person name="Cao W.C."/>
        </authorList>
    </citation>
    <scope>NUCLEOTIDE SEQUENCE [LARGE SCALE GENOMIC DNA]</scope>
    <source>
        <strain evidence="1">HaeL-2018</strain>
    </source>
</reference>
<organism evidence="1 2">
    <name type="scientific">Haemaphysalis longicornis</name>
    <name type="common">Bush tick</name>
    <dbReference type="NCBI Taxonomy" id="44386"/>
    <lineage>
        <taxon>Eukaryota</taxon>
        <taxon>Metazoa</taxon>
        <taxon>Ecdysozoa</taxon>
        <taxon>Arthropoda</taxon>
        <taxon>Chelicerata</taxon>
        <taxon>Arachnida</taxon>
        <taxon>Acari</taxon>
        <taxon>Parasitiformes</taxon>
        <taxon>Ixodida</taxon>
        <taxon>Ixodoidea</taxon>
        <taxon>Ixodidae</taxon>
        <taxon>Haemaphysalinae</taxon>
        <taxon>Haemaphysalis</taxon>
    </lineage>
</organism>
<dbReference type="EMBL" id="JABSTR010000002">
    <property type="protein sequence ID" value="KAH9363880.1"/>
    <property type="molecule type" value="Genomic_DNA"/>
</dbReference>